<keyword evidence="1" id="KW-0732">Signal</keyword>
<dbReference type="Proteomes" id="UP000434044">
    <property type="component" value="Unassembled WGS sequence"/>
</dbReference>
<feature type="chain" id="PRO_5026831206" evidence="1">
    <location>
        <begin position="27"/>
        <end position="150"/>
    </location>
</feature>
<name>A0A6N8E5Y0_9GAMM</name>
<sequence>MMKMFSKMTGQALFAITLLMGGLALAADAKQPSGTVSIDEKQFAFILGGTTGGGQLTFQGQEYAFKIGGLTAGANIGVSKMSASGEVYALDDISKFPGTYTKLDASITLGGGIGGLRLKNENGVIMRLESRTQGLQLNAGSASGIKVTME</sequence>
<feature type="signal peptide" evidence="1">
    <location>
        <begin position="1"/>
        <end position="26"/>
    </location>
</feature>
<proteinExistence type="predicted"/>
<protein>
    <submittedName>
        <fullName evidence="2">DUF1134 domain-containing protein</fullName>
    </submittedName>
</protein>
<evidence type="ECO:0000256" key="1">
    <source>
        <dbReference type="SAM" id="SignalP"/>
    </source>
</evidence>
<dbReference type="EMBL" id="WNKT01000001">
    <property type="protein sequence ID" value="MTW19602.1"/>
    <property type="molecule type" value="Genomic_DNA"/>
</dbReference>
<dbReference type="OrthoDB" id="7062641at2"/>
<dbReference type="RefSeq" id="WP_155448182.1">
    <property type="nucleotide sequence ID" value="NZ_WNKT01000001.1"/>
</dbReference>
<evidence type="ECO:0000313" key="2">
    <source>
        <dbReference type="EMBL" id="MTW19602.1"/>
    </source>
</evidence>
<gene>
    <name evidence="2" type="ORF">GJ668_00670</name>
</gene>
<accession>A0A6N8E5Y0</accession>
<reference evidence="2 3" key="1">
    <citation type="submission" date="2019-11" db="EMBL/GenBank/DDBJ databases">
        <title>Whole-genome sequence of the anaerobic purple sulfur bacterium Allochromatium palmeri DSM 15591.</title>
        <authorList>
            <person name="Kyndt J.A."/>
            <person name="Meyer T.E."/>
        </authorList>
    </citation>
    <scope>NUCLEOTIDE SEQUENCE [LARGE SCALE GENOMIC DNA]</scope>
    <source>
        <strain evidence="2 3">DSM 15591</strain>
    </source>
</reference>
<dbReference type="AlphaFoldDB" id="A0A6N8E5Y0"/>
<evidence type="ECO:0000313" key="3">
    <source>
        <dbReference type="Proteomes" id="UP000434044"/>
    </source>
</evidence>
<comment type="caution">
    <text evidence="2">The sequence shown here is derived from an EMBL/GenBank/DDBJ whole genome shotgun (WGS) entry which is preliminary data.</text>
</comment>
<keyword evidence="3" id="KW-1185">Reference proteome</keyword>
<organism evidence="2 3">
    <name type="scientific">Allochromatium palmeri</name>
    <dbReference type="NCBI Taxonomy" id="231048"/>
    <lineage>
        <taxon>Bacteria</taxon>
        <taxon>Pseudomonadati</taxon>
        <taxon>Pseudomonadota</taxon>
        <taxon>Gammaproteobacteria</taxon>
        <taxon>Chromatiales</taxon>
        <taxon>Chromatiaceae</taxon>
        <taxon>Allochromatium</taxon>
    </lineage>
</organism>